<evidence type="ECO:0000256" key="3">
    <source>
        <dbReference type="ARBA" id="ARBA00022692"/>
    </source>
</evidence>
<accession>Q2RRA5</accession>
<sequence length="388" mass="40344">MPIAVVALTFATFGICTSEYVIMGLLPEIAGDLAISIPQAGLLVSLYALGVVVGAPVLAVLTTSWPRRKTLIGLSLVFLIGNLLCAIAPTYGLLMIARVITALCHGTYFGIASVVASGLVAPERRARAIALVFMGVTLANMLGVPFGTAVGQALGWRATFLGICAINLVAILAQVLWIPKALPTRPSSLGAEFRSLIDRRVALSLLLSMLSSVSLFIVFTYITPILRAVTGVSPQGVTYILLLYGVGLSIGSVIGGRLGDRSLMGALGWLMIGLTAILATLPFTLGLPVYAVASLFLWSVLTFAICPMLQTLVIDHAKGAPNLASTFNQSAFNLGNAIGAWVGGLLLNAGVTLDALPFASTLVAAFACLIIVVLKGADRRALVVPAQS</sequence>
<dbReference type="PhylomeDB" id="Q2RRA5"/>
<dbReference type="HOGENOM" id="CLU_001265_61_2_5"/>
<feature type="transmembrane region" description="Helical" evidence="6">
    <location>
        <begin position="200"/>
        <end position="224"/>
    </location>
</feature>
<evidence type="ECO:0000313" key="9">
    <source>
        <dbReference type="Proteomes" id="UP000001929"/>
    </source>
</evidence>
<dbReference type="InterPro" id="IPR011701">
    <property type="entry name" value="MFS"/>
</dbReference>
<comment type="subcellular location">
    <subcellularLocation>
        <location evidence="1">Cell membrane</location>
        <topology evidence="1">Multi-pass membrane protein</topology>
    </subcellularLocation>
</comment>
<feature type="transmembrane region" description="Helical" evidence="6">
    <location>
        <begin position="289"/>
        <end position="309"/>
    </location>
</feature>
<dbReference type="PATRIC" id="fig|269796.9.peg.2647"/>
<dbReference type="PANTHER" id="PTHR43124:SF8">
    <property type="entry name" value="INNER MEMBRANE TRANSPORT PROTEIN YDHP"/>
    <property type="match status" value="1"/>
</dbReference>
<feature type="transmembrane region" description="Helical" evidence="6">
    <location>
        <begin position="236"/>
        <end position="256"/>
    </location>
</feature>
<dbReference type="Pfam" id="PF07690">
    <property type="entry name" value="MFS_1"/>
    <property type="match status" value="1"/>
</dbReference>
<dbReference type="PANTHER" id="PTHR43124">
    <property type="entry name" value="PURINE EFFLUX PUMP PBUE"/>
    <property type="match status" value="1"/>
</dbReference>
<dbReference type="STRING" id="269796.Rru_A2540"/>
<evidence type="ECO:0000256" key="2">
    <source>
        <dbReference type="ARBA" id="ARBA00022475"/>
    </source>
</evidence>
<evidence type="ECO:0000259" key="7">
    <source>
        <dbReference type="PROSITE" id="PS50850"/>
    </source>
</evidence>
<dbReference type="CDD" id="cd17324">
    <property type="entry name" value="MFS_NepI_like"/>
    <property type="match status" value="1"/>
</dbReference>
<dbReference type="eggNOG" id="COG2814">
    <property type="taxonomic scope" value="Bacteria"/>
</dbReference>
<dbReference type="RefSeq" id="WP_011390293.1">
    <property type="nucleotide sequence ID" value="NC_007643.1"/>
</dbReference>
<gene>
    <name evidence="8" type="ordered locus">Rru_A2540</name>
</gene>
<dbReference type="GO" id="GO:0022857">
    <property type="term" value="F:transmembrane transporter activity"/>
    <property type="evidence" value="ECO:0007669"/>
    <property type="project" value="InterPro"/>
</dbReference>
<proteinExistence type="predicted"/>
<dbReference type="GO" id="GO:0005886">
    <property type="term" value="C:plasma membrane"/>
    <property type="evidence" value="ECO:0007669"/>
    <property type="project" value="UniProtKB-SubCell"/>
</dbReference>
<dbReference type="Gene3D" id="1.20.1250.20">
    <property type="entry name" value="MFS general substrate transporter like domains"/>
    <property type="match status" value="2"/>
</dbReference>
<evidence type="ECO:0000256" key="4">
    <source>
        <dbReference type="ARBA" id="ARBA00022989"/>
    </source>
</evidence>
<feature type="transmembrane region" description="Helical" evidence="6">
    <location>
        <begin position="128"/>
        <end position="146"/>
    </location>
</feature>
<evidence type="ECO:0000256" key="6">
    <source>
        <dbReference type="SAM" id="Phobius"/>
    </source>
</evidence>
<dbReference type="InterPro" id="IPR020846">
    <property type="entry name" value="MFS_dom"/>
</dbReference>
<evidence type="ECO:0000256" key="5">
    <source>
        <dbReference type="ARBA" id="ARBA00023136"/>
    </source>
</evidence>
<evidence type="ECO:0000256" key="1">
    <source>
        <dbReference type="ARBA" id="ARBA00004651"/>
    </source>
</evidence>
<dbReference type="EnsemblBacteria" id="ABC23340">
    <property type="protein sequence ID" value="ABC23340"/>
    <property type="gene ID" value="Rru_A2540"/>
</dbReference>
<keyword evidence="9" id="KW-1185">Reference proteome</keyword>
<feature type="transmembrane region" description="Helical" evidence="6">
    <location>
        <begin position="263"/>
        <end position="283"/>
    </location>
</feature>
<feature type="transmembrane region" description="Helical" evidence="6">
    <location>
        <begin position="355"/>
        <end position="374"/>
    </location>
</feature>
<feature type="transmembrane region" description="Helical" evidence="6">
    <location>
        <begin position="330"/>
        <end position="349"/>
    </location>
</feature>
<keyword evidence="5 6" id="KW-0472">Membrane</keyword>
<dbReference type="PROSITE" id="PS50850">
    <property type="entry name" value="MFS"/>
    <property type="match status" value="1"/>
</dbReference>
<protein>
    <submittedName>
        <fullName evidence="8">Major facilitator superfamily protein MFS_1</fullName>
    </submittedName>
</protein>
<reference evidence="8 9" key="1">
    <citation type="journal article" date="2011" name="Stand. Genomic Sci.">
        <title>Complete genome sequence of Rhodospirillum rubrum type strain (S1).</title>
        <authorList>
            <person name="Munk A.C."/>
            <person name="Copeland A."/>
            <person name="Lucas S."/>
            <person name="Lapidus A."/>
            <person name="Del Rio T.G."/>
            <person name="Barry K."/>
            <person name="Detter J.C."/>
            <person name="Hammon N."/>
            <person name="Israni S."/>
            <person name="Pitluck S."/>
            <person name="Brettin T."/>
            <person name="Bruce D."/>
            <person name="Han C."/>
            <person name="Tapia R."/>
            <person name="Gilna P."/>
            <person name="Schmutz J."/>
            <person name="Larimer F."/>
            <person name="Land M."/>
            <person name="Kyrpides N.C."/>
            <person name="Mavromatis K."/>
            <person name="Richardson P."/>
            <person name="Rohde M."/>
            <person name="Goker M."/>
            <person name="Klenk H.P."/>
            <person name="Zhang Y."/>
            <person name="Roberts G.P."/>
            <person name="Reslewic S."/>
            <person name="Schwartz D.C."/>
        </authorList>
    </citation>
    <scope>NUCLEOTIDE SEQUENCE [LARGE SCALE GENOMIC DNA]</scope>
    <source>
        <strain evidence="9">ATCC 11170 / ATH 1.1.1 / DSM 467 / LMG 4362 / NCIMB 8255 / S1</strain>
    </source>
</reference>
<feature type="domain" description="Major facilitator superfamily (MFS) profile" evidence="7">
    <location>
        <begin position="4"/>
        <end position="380"/>
    </location>
</feature>
<dbReference type="EMBL" id="CP000230">
    <property type="protein sequence ID" value="ABC23340.1"/>
    <property type="molecule type" value="Genomic_DNA"/>
</dbReference>
<dbReference type="Proteomes" id="UP000001929">
    <property type="component" value="Chromosome"/>
</dbReference>
<feature type="transmembrane region" description="Helical" evidence="6">
    <location>
        <begin position="42"/>
        <end position="61"/>
    </location>
</feature>
<evidence type="ECO:0000313" key="8">
    <source>
        <dbReference type="EMBL" id="ABC23340.1"/>
    </source>
</evidence>
<dbReference type="AlphaFoldDB" id="Q2RRA5"/>
<dbReference type="KEGG" id="rru:Rru_A2540"/>
<feature type="transmembrane region" description="Helical" evidence="6">
    <location>
        <begin position="158"/>
        <end position="179"/>
    </location>
</feature>
<dbReference type="InterPro" id="IPR050189">
    <property type="entry name" value="MFS_Efflux_Transporters"/>
</dbReference>
<dbReference type="SUPFAM" id="SSF103473">
    <property type="entry name" value="MFS general substrate transporter"/>
    <property type="match status" value="1"/>
</dbReference>
<keyword evidence="3 6" id="KW-0812">Transmembrane</keyword>
<organism evidence="8 9">
    <name type="scientific">Rhodospirillum rubrum (strain ATCC 11170 / ATH 1.1.1 / DSM 467 / LMG 4362 / NCIMB 8255 / S1)</name>
    <dbReference type="NCBI Taxonomy" id="269796"/>
    <lineage>
        <taxon>Bacteria</taxon>
        <taxon>Pseudomonadati</taxon>
        <taxon>Pseudomonadota</taxon>
        <taxon>Alphaproteobacteria</taxon>
        <taxon>Rhodospirillales</taxon>
        <taxon>Rhodospirillaceae</taxon>
        <taxon>Rhodospirillum</taxon>
    </lineage>
</organism>
<dbReference type="InterPro" id="IPR036259">
    <property type="entry name" value="MFS_trans_sf"/>
</dbReference>
<keyword evidence="2" id="KW-1003">Cell membrane</keyword>
<name>Q2RRA5_RHORT</name>
<feature type="transmembrane region" description="Helical" evidence="6">
    <location>
        <begin position="100"/>
        <end position="121"/>
    </location>
</feature>
<keyword evidence="4 6" id="KW-1133">Transmembrane helix</keyword>
<feature type="transmembrane region" description="Helical" evidence="6">
    <location>
        <begin position="73"/>
        <end position="94"/>
    </location>
</feature>